<gene>
    <name evidence="2" type="ORF">KC19_11G000400</name>
</gene>
<feature type="compositionally biased region" description="Basic residues" evidence="1">
    <location>
        <begin position="81"/>
        <end position="99"/>
    </location>
</feature>
<accession>A0A8T0G8U8</accession>
<evidence type="ECO:0000313" key="2">
    <source>
        <dbReference type="EMBL" id="KAG0555736.1"/>
    </source>
</evidence>
<evidence type="ECO:0000313" key="3">
    <source>
        <dbReference type="Proteomes" id="UP000822688"/>
    </source>
</evidence>
<sequence>MIQSHENMLRFSKTGTTCYDSPKARHTRYTKDNRQSEKTSTVPNYLVMVGGANRPQLSTTRDQNEKRSPFLQGTELPAPLRNRKQSMRPRPHDCHRRGQKQPPHAAPMQRIMEREPTKTTLAKEQVHATTSTTLGAQKKMLRRRRKRGLKINCLP</sequence>
<feature type="region of interest" description="Disordered" evidence="1">
    <location>
        <begin position="1"/>
        <end position="109"/>
    </location>
</feature>
<proteinExistence type="predicted"/>
<dbReference type="EMBL" id="CM026432">
    <property type="protein sequence ID" value="KAG0555736.1"/>
    <property type="molecule type" value="Genomic_DNA"/>
</dbReference>
<keyword evidence="3" id="KW-1185">Reference proteome</keyword>
<name>A0A8T0G8U8_CERPU</name>
<reference evidence="2 3" key="1">
    <citation type="submission" date="2020-06" db="EMBL/GenBank/DDBJ databases">
        <title>WGS assembly of Ceratodon purpureus strain R40.</title>
        <authorList>
            <person name="Carey S.B."/>
            <person name="Jenkins J."/>
            <person name="Shu S."/>
            <person name="Lovell J.T."/>
            <person name="Sreedasyam A."/>
            <person name="Maumus F."/>
            <person name="Tiley G.P."/>
            <person name="Fernandez-Pozo N."/>
            <person name="Barry K."/>
            <person name="Chen C."/>
            <person name="Wang M."/>
            <person name="Lipzen A."/>
            <person name="Daum C."/>
            <person name="Saski C.A."/>
            <person name="Payton A.C."/>
            <person name="Mcbreen J.C."/>
            <person name="Conrad R.E."/>
            <person name="Kollar L.M."/>
            <person name="Olsson S."/>
            <person name="Huttunen S."/>
            <person name="Landis J.B."/>
            <person name="Wickett N.J."/>
            <person name="Johnson M.G."/>
            <person name="Rensing S.A."/>
            <person name="Grimwood J."/>
            <person name="Schmutz J."/>
            <person name="Mcdaniel S.F."/>
        </authorList>
    </citation>
    <scope>NUCLEOTIDE SEQUENCE [LARGE SCALE GENOMIC DNA]</scope>
    <source>
        <strain evidence="2 3">R40</strain>
    </source>
</reference>
<organism evidence="2 3">
    <name type="scientific">Ceratodon purpureus</name>
    <name type="common">Fire moss</name>
    <name type="synonym">Dicranum purpureum</name>
    <dbReference type="NCBI Taxonomy" id="3225"/>
    <lineage>
        <taxon>Eukaryota</taxon>
        <taxon>Viridiplantae</taxon>
        <taxon>Streptophyta</taxon>
        <taxon>Embryophyta</taxon>
        <taxon>Bryophyta</taxon>
        <taxon>Bryophytina</taxon>
        <taxon>Bryopsida</taxon>
        <taxon>Dicranidae</taxon>
        <taxon>Pseudoditrichales</taxon>
        <taxon>Ditrichaceae</taxon>
        <taxon>Ceratodon</taxon>
    </lineage>
</organism>
<dbReference type="Proteomes" id="UP000822688">
    <property type="component" value="Chromosome 11"/>
</dbReference>
<evidence type="ECO:0000256" key="1">
    <source>
        <dbReference type="SAM" id="MobiDB-lite"/>
    </source>
</evidence>
<protein>
    <submittedName>
        <fullName evidence="2">Uncharacterized protein</fullName>
    </submittedName>
</protein>
<comment type="caution">
    <text evidence="2">The sequence shown here is derived from an EMBL/GenBank/DDBJ whole genome shotgun (WGS) entry which is preliminary data.</text>
</comment>
<dbReference type="AlphaFoldDB" id="A0A8T0G8U8"/>